<gene>
    <name evidence="2" type="ORF">JFY56_10810</name>
</gene>
<evidence type="ECO:0000313" key="2">
    <source>
        <dbReference type="EMBL" id="MBO3275715.1"/>
    </source>
</evidence>
<accession>A0ABS3TSS6</accession>
<keyword evidence="1" id="KW-0732">Signal</keyword>
<dbReference type="EMBL" id="JAELYA010000003">
    <property type="protein sequence ID" value="MBO3275715.1"/>
    <property type="molecule type" value="Genomic_DNA"/>
</dbReference>
<organism evidence="2 3">
    <name type="scientific">Pseudomonas schmalbachii</name>
    <dbReference type="NCBI Taxonomy" id="2816993"/>
    <lineage>
        <taxon>Bacteria</taxon>
        <taxon>Pseudomonadati</taxon>
        <taxon>Pseudomonadota</taxon>
        <taxon>Gammaproteobacteria</taxon>
        <taxon>Pseudomonadales</taxon>
        <taxon>Pseudomonadaceae</taxon>
        <taxon>Pseudomonas</taxon>
    </lineage>
</organism>
<evidence type="ECO:0000313" key="3">
    <source>
        <dbReference type="Proteomes" id="UP000669060"/>
    </source>
</evidence>
<reference evidence="2 3" key="1">
    <citation type="submission" date="2020-12" db="EMBL/GenBank/DDBJ databases">
        <title>Pseudomonas schmalbachii sp. nov. isolated from millipede gut.</title>
        <authorList>
            <person name="Shelomi M."/>
        </authorList>
    </citation>
    <scope>NUCLEOTIDE SEQUENCE [LARGE SCALE GENOMIC DNA]</scope>
    <source>
        <strain evidence="2 3">Milli4</strain>
    </source>
</reference>
<feature type="chain" id="PRO_5046385544" description="Lipoprotein" evidence="1">
    <location>
        <begin position="24"/>
        <end position="177"/>
    </location>
</feature>
<comment type="caution">
    <text evidence="2">The sequence shown here is derived from an EMBL/GenBank/DDBJ whole genome shotgun (WGS) entry which is preliminary data.</text>
</comment>
<sequence length="177" mass="19334">MYRLSTRLIALSLPILLAGCAASKPCTDLSERCQAERMLYQNDMLQARLLIASGEKENYRLADALLDRAMPYDRKGEAPFYKALLKIKDGAPTEEALDLLEEAAKAGQPYATALLYKVYSEPFLIPSADRAKASQYRAAYSRLDVAISGYPSFEKALTLVDGMLGAASSQDAQAAGR</sequence>
<evidence type="ECO:0008006" key="4">
    <source>
        <dbReference type="Google" id="ProtNLM"/>
    </source>
</evidence>
<protein>
    <recommendedName>
        <fullName evidence="4">Lipoprotein</fullName>
    </recommendedName>
</protein>
<dbReference type="RefSeq" id="WP_208313654.1">
    <property type="nucleotide sequence ID" value="NZ_JAELYA010000003.1"/>
</dbReference>
<feature type="signal peptide" evidence="1">
    <location>
        <begin position="1"/>
        <end position="23"/>
    </location>
</feature>
<dbReference type="PROSITE" id="PS51257">
    <property type="entry name" value="PROKAR_LIPOPROTEIN"/>
    <property type="match status" value="1"/>
</dbReference>
<dbReference type="Proteomes" id="UP000669060">
    <property type="component" value="Unassembled WGS sequence"/>
</dbReference>
<name>A0ABS3TSS6_9PSED</name>
<keyword evidence="3" id="KW-1185">Reference proteome</keyword>
<proteinExistence type="predicted"/>
<evidence type="ECO:0000256" key="1">
    <source>
        <dbReference type="SAM" id="SignalP"/>
    </source>
</evidence>